<dbReference type="PANTHER" id="PTHR40111:SF1">
    <property type="entry name" value="CEPHALOSPORIN-C DEACETYLASE"/>
    <property type="match status" value="1"/>
</dbReference>
<reference evidence="5" key="2">
    <citation type="submission" date="2011-02" db="EMBL/GenBank/DDBJ databases">
        <title>The complete genome of Syntrophobotulus glycolicus DSM 8271.</title>
        <authorList>
            <person name="Lucas S."/>
            <person name="Copeland A."/>
            <person name="Lapidus A."/>
            <person name="Bruce D."/>
            <person name="Goodwin L."/>
            <person name="Pitluck S."/>
            <person name="Kyrpides N."/>
            <person name="Mavromatis K."/>
            <person name="Pagani I."/>
            <person name="Ivanova N."/>
            <person name="Mikhailova N."/>
            <person name="Chertkov O."/>
            <person name="Held B."/>
            <person name="Detter J.C."/>
            <person name="Tapia R."/>
            <person name="Han C."/>
            <person name="Land M."/>
            <person name="Hauser L."/>
            <person name="Markowitz V."/>
            <person name="Cheng J.-F."/>
            <person name="Hugenholtz P."/>
            <person name="Woyke T."/>
            <person name="Wu D."/>
            <person name="Spring S."/>
            <person name="Schroeder M."/>
            <person name="Brambilla E."/>
            <person name="Klenk H.-P."/>
            <person name="Eisen J.A."/>
        </authorList>
    </citation>
    <scope>NUCLEOTIDE SEQUENCE [LARGE SCALE GENOMIC DNA]</scope>
    <source>
        <strain evidence="5">DSM 8271 / FlGlyR</strain>
    </source>
</reference>
<accession>F0SWU9</accession>
<feature type="active site" description="Charge relay system" evidence="1">
    <location>
        <position position="304"/>
    </location>
</feature>
<dbReference type="OrthoDB" id="9770528at2"/>
<protein>
    <submittedName>
        <fullName evidence="4">Cephalosporin-C deacetylase</fullName>
        <ecNumber evidence="4">3.1.1.41</ecNumber>
    </submittedName>
</protein>
<proteinExistence type="predicted"/>
<dbReference type="STRING" id="645991.Sgly_0270"/>
<feature type="binding site" evidence="2">
    <location>
        <position position="114"/>
    </location>
    <ligand>
        <name>substrate</name>
    </ligand>
</feature>
<dbReference type="Gene3D" id="3.40.50.1820">
    <property type="entry name" value="alpha/beta hydrolase"/>
    <property type="match status" value="1"/>
</dbReference>
<dbReference type="EMBL" id="CP002547">
    <property type="protein sequence ID" value="ADY54639.1"/>
    <property type="molecule type" value="Genomic_DNA"/>
</dbReference>
<dbReference type="Proteomes" id="UP000007488">
    <property type="component" value="Chromosome"/>
</dbReference>
<dbReference type="RefSeq" id="WP_013623510.1">
    <property type="nucleotide sequence ID" value="NC_015172.1"/>
</dbReference>
<dbReference type="Pfam" id="PF05448">
    <property type="entry name" value="AXE1"/>
    <property type="match status" value="1"/>
</dbReference>
<dbReference type="InterPro" id="IPR029058">
    <property type="entry name" value="AB_hydrolase_fold"/>
</dbReference>
<feature type="active site" description="Charge relay system" evidence="1">
    <location>
        <position position="333"/>
    </location>
</feature>
<name>F0SWU9_SYNGF</name>
<organism evidence="4 5">
    <name type="scientific">Syntrophobotulus glycolicus (strain DSM 8271 / FlGlyR)</name>
    <dbReference type="NCBI Taxonomy" id="645991"/>
    <lineage>
        <taxon>Bacteria</taxon>
        <taxon>Bacillati</taxon>
        <taxon>Bacillota</taxon>
        <taxon>Clostridia</taxon>
        <taxon>Eubacteriales</taxon>
        <taxon>Desulfitobacteriaceae</taxon>
        <taxon>Syntrophobotulus</taxon>
    </lineage>
</organism>
<dbReference type="InterPro" id="IPR008391">
    <property type="entry name" value="AXE1_dom"/>
</dbReference>
<evidence type="ECO:0000256" key="2">
    <source>
        <dbReference type="PIRSR" id="PIRSR639069-2"/>
    </source>
</evidence>
<dbReference type="eggNOG" id="COG3458">
    <property type="taxonomic scope" value="Bacteria"/>
</dbReference>
<dbReference type="InterPro" id="IPR039069">
    <property type="entry name" value="CE7"/>
</dbReference>
<dbReference type="GO" id="GO:0047739">
    <property type="term" value="F:cephalosporin-C deacetylase activity"/>
    <property type="evidence" value="ECO:0007669"/>
    <property type="project" value="UniProtKB-EC"/>
</dbReference>
<reference evidence="4 5" key="1">
    <citation type="journal article" date="2011" name="Stand. Genomic Sci.">
        <title>Complete genome sequence of Syntrophobotulus glycolicus type strain (FlGlyR).</title>
        <authorList>
            <person name="Han C."/>
            <person name="Mwirichia R."/>
            <person name="Chertkov O."/>
            <person name="Held B."/>
            <person name="Lapidus A."/>
            <person name="Nolan M."/>
            <person name="Lucas S."/>
            <person name="Hammon N."/>
            <person name="Deshpande S."/>
            <person name="Cheng J.F."/>
            <person name="Tapia R."/>
            <person name="Goodwin L."/>
            <person name="Pitluck S."/>
            <person name="Huntemann M."/>
            <person name="Liolios K."/>
            <person name="Ivanova N."/>
            <person name="Pagani I."/>
            <person name="Mavromatis K."/>
            <person name="Ovchinikova G."/>
            <person name="Pati A."/>
            <person name="Chen A."/>
            <person name="Palaniappan K."/>
            <person name="Land M."/>
            <person name="Hauser L."/>
            <person name="Brambilla E.M."/>
            <person name="Rohde M."/>
            <person name="Spring S."/>
            <person name="Sikorski J."/>
            <person name="Goker M."/>
            <person name="Woyke T."/>
            <person name="Bristow J."/>
            <person name="Eisen J.A."/>
            <person name="Markowitz V."/>
            <person name="Hugenholtz P."/>
            <person name="Kyrpides N.C."/>
            <person name="Klenk H.P."/>
            <person name="Detter J.C."/>
        </authorList>
    </citation>
    <scope>NUCLEOTIDE SEQUENCE [LARGE SCALE GENOMIC DNA]</scope>
    <source>
        <strain evidence="5">DSM 8271 / FlGlyR</strain>
    </source>
</reference>
<feature type="active site" description="Nucleophile" evidence="1">
    <location>
        <position position="204"/>
    </location>
</feature>
<gene>
    <name evidence="4" type="ordered locus">Sgly_0270</name>
</gene>
<evidence type="ECO:0000256" key="1">
    <source>
        <dbReference type="PIRSR" id="PIRSR639069-1"/>
    </source>
</evidence>
<dbReference type="HOGENOM" id="CLU_054209_1_0_9"/>
<sequence>MDITEEKTAGFRQYKPDLTRQPDFESFWYQAMEEVFPAIGSQSWRVNVESEKLDRFEVSYDLVLEKYPFPLKQVIIYQAQIEAADGTLLKGWYLLPSTASPENRVPGLVRFHGYSSNKGKISELLLWALQGYAVLAMDIRGQCGDTPDGRSYSAGAFSGWLTLGLDSPMEYYYRQVYLDSVQIIESLARRPEINEAKIGLFGNSQGGGIAIAAAALLEKSSQRNPQITGKIAAINAGIPFLADMKRAYLDHGDGPWAELSWYFRMHDPLHEKEKEIFQTLSYFDLINFAPWLHCPVLISVGLKDTACPPSTIYALYRHLAGEKTIIAYPDYGHEDIDNHTDKHIAFFAERLLNTK</sequence>
<dbReference type="AlphaFoldDB" id="F0SWU9"/>
<keyword evidence="4" id="KW-0378">Hydrolase</keyword>
<dbReference type="PANTHER" id="PTHR40111">
    <property type="entry name" value="CEPHALOSPORIN-C DEACETYLASE"/>
    <property type="match status" value="1"/>
</dbReference>
<dbReference type="KEGG" id="sgy:Sgly_0270"/>
<dbReference type="SUPFAM" id="SSF53474">
    <property type="entry name" value="alpha/beta-Hydrolases"/>
    <property type="match status" value="1"/>
</dbReference>
<dbReference type="ESTHER" id="syngf-f0swu9">
    <property type="family name" value="Acetyl-esterase_deacetylase"/>
</dbReference>
<evidence type="ECO:0000259" key="3">
    <source>
        <dbReference type="Pfam" id="PF05448"/>
    </source>
</evidence>
<dbReference type="EC" id="3.1.1.41" evidence="4"/>
<evidence type="ECO:0000313" key="5">
    <source>
        <dbReference type="Proteomes" id="UP000007488"/>
    </source>
</evidence>
<evidence type="ECO:0000313" key="4">
    <source>
        <dbReference type="EMBL" id="ADY54639.1"/>
    </source>
</evidence>
<keyword evidence="5" id="KW-1185">Reference proteome</keyword>
<dbReference type="GO" id="GO:0005976">
    <property type="term" value="P:polysaccharide metabolic process"/>
    <property type="evidence" value="ECO:0007669"/>
    <property type="project" value="TreeGrafter"/>
</dbReference>
<feature type="domain" description="Acetyl xylan esterase" evidence="3">
    <location>
        <begin position="12"/>
        <end position="349"/>
    </location>
</feature>